<evidence type="ECO:0008006" key="5">
    <source>
        <dbReference type="Google" id="ProtNLM"/>
    </source>
</evidence>
<dbReference type="PRINTS" id="PR00297">
    <property type="entry name" value="CHAPERONIN10"/>
</dbReference>
<proteinExistence type="inferred from homology"/>
<dbReference type="GO" id="GO:0051082">
    <property type="term" value="F:unfolded protein binding"/>
    <property type="evidence" value="ECO:0007669"/>
    <property type="project" value="TreeGrafter"/>
</dbReference>
<comment type="similarity">
    <text evidence="1">Belongs to the GroES chaperonin family.</text>
</comment>
<dbReference type="Pfam" id="PF00166">
    <property type="entry name" value="Cpn10"/>
    <property type="match status" value="1"/>
</dbReference>
<dbReference type="EMBL" id="LAZR01043652">
    <property type="protein sequence ID" value="KKL06564.1"/>
    <property type="molecule type" value="Genomic_DNA"/>
</dbReference>
<reference evidence="4" key="1">
    <citation type="journal article" date="2015" name="Nature">
        <title>Complex archaea that bridge the gap between prokaryotes and eukaryotes.</title>
        <authorList>
            <person name="Spang A."/>
            <person name="Saw J.H."/>
            <person name="Jorgensen S.L."/>
            <person name="Zaremba-Niedzwiedzka K."/>
            <person name="Martijn J."/>
            <person name="Lind A.E."/>
            <person name="van Eijk R."/>
            <person name="Schleper C."/>
            <person name="Guy L."/>
            <person name="Ettema T.J."/>
        </authorList>
    </citation>
    <scope>NUCLEOTIDE SEQUENCE</scope>
</reference>
<sequence length="214" mass="23641">MKPTADRVVLRALPKEDIADMLGSLWLPQSVADTQRYMIGEVAFVGSGCELIPGLRVVHRQFHYVELPDDLRMFWEYDILAVLKKGTDGMYTVVPLRNCLVVEELPPDAYEGKIILIEEQERSLRGTVLAVGPGLLADEDGKRWPMDVAEGDTIAFAKFAGTKLAIDGSEVLILDEDKVLAKLVDDGTEERPGRTRRSLPSGYSGATPSRLTVK</sequence>
<dbReference type="GO" id="GO:0005524">
    <property type="term" value="F:ATP binding"/>
    <property type="evidence" value="ECO:0007669"/>
    <property type="project" value="InterPro"/>
</dbReference>
<gene>
    <name evidence="4" type="ORF">LCGC14_2594750</name>
</gene>
<dbReference type="GO" id="GO:0046872">
    <property type="term" value="F:metal ion binding"/>
    <property type="evidence" value="ECO:0007669"/>
    <property type="project" value="TreeGrafter"/>
</dbReference>
<dbReference type="PANTHER" id="PTHR10772">
    <property type="entry name" value="10 KDA HEAT SHOCK PROTEIN"/>
    <property type="match status" value="1"/>
</dbReference>
<protein>
    <recommendedName>
        <fullName evidence="5">10 kDa chaperonin</fullName>
    </recommendedName>
</protein>
<evidence type="ECO:0000256" key="3">
    <source>
        <dbReference type="SAM" id="MobiDB-lite"/>
    </source>
</evidence>
<organism evidence="4">
    <name type="scientific">marine sediment metagenome</name>
    <dbReference type="NCBI Taxonomy" id="412755"/>
    <lineage>
        <taxon>unclassified sequences</taxon>
        <taxon>metagenomes</taxon>
        <taxon>ecological metagenomes</taxon>
    </lineage>
</organism>
<feature type="compositionally biased region" description="Polar residues" evidence="3">
    <location>
        <begin position="204"/>
        <end position="214"/>
    </location>
</feature>
<dbReference type="InterPro" id="IPR037124">
    <property type="entry name" value="Chaperonin_GroES_sf"/>
</dbReference>
<dbReference type="Gene3D" id="2.30.33.40">
    <property type="entry name" value="GroES chaperonin"/>
    <property type="match status" value="1"/>
</dbReference>
<dbReference type="InterPro" id="IPR020818">
    <property type="entry name" value="Chaperonin_GroES"/>
</dbReference>
<dbReference type="GO" id="GO:0044183">
    <property type="term" value="F:protein folding chaperone"/>
    <property type="evidence" value="ECO:0007669"/>
    <property type="project" value="InterPro"/>
</dbReference>
<dbReference type="SMART" id="SM00883">
    <property type="entry name" value="Cpn10"/>
    <property type="match status" value="1"/>
</dbReference>
<dbReference type="AlphaFoldDB" id="A0A0F9AAI7"/>
<feature type="region of interest" description="Disordered" evidence="3">
    <location>
        <begin position="185"/>
        <end position="214"/>
    </location>
</feature>
<evidence type="ECO:0000256" key="1">
    <source>
        <dbReference type="ARBA" id="ARBA00006975"/>
    </source>
</evidence>
<dbReference type="SUPFAM" id="SSF50129">
    <property type="entry name" value="GroES-like"/>
    <property type="match status" value="1"/>
</dbReference>
<dbReference type="CDD" id="cd00320">
    <property type="entry name" value="cpn10"/>
    <property type="match status" value="1"/>
</dbReference>
<dbReference type="PANTHER" id="PTHR10772:SF63">
    <property type="entry name" value="20 KDA CHAPERONIN, CHLOROPLASTIC"/>
    <property type="match status" value="1"/>
</dbReference>
<accession>A0A0F9AAI7</accession>
<dbReference type="GO" id="GO:0051087">
    <property type="term" value="F:protein-folding chaperone binding"/>
    <property type="evidence" value="ECO:0007669"/>
    <property type="project" value="TreeGrafter"/>
</dbReference>
<evidence type="ECO:0000256" key="2">
    <source>
        <dbReference type="ARBA" id="ARBA00023186"/>
    </source>
</evidence>
<evidence type="ECO:0000313" key="4">
    <source>
        <dbReference type="EMBL" id="KKL06564.1"/>
    </source>
</evidence>
<keyword evidence="2" id="KW-0143">Chaperone</keyword>
<comment type="caution">
    <text evidence="4">The sequence shown here is derived from an EMBL/GenBank/DDBJ whole genome shotgun (WGS) entry which is preliminary data.</text>
</comment>
<dbReference type="InterPro" id="IPR011032">
    <property type="entry name" value="GroES-like_sf"/>
</dbReference>
<name>A0A0F9AAI7_9ZZZZ</name>